<name>C5C4J3_BEUC1</name>
<feature type="signal peptide" evidence="2">
    <location>
        <begin position="1"/>
        <end position="27"/>
    </location>
</feature>
<feature type="region of interest" description="Disordered" evidence="1">
    <location>
        <begin position="304"/>
        <end position="365"/>
    </location>
</feature>
<protein>
    <recommendedName>
        <fullName evidence="5">Htaa domain-containing protein</fullName>
    </recommendedName>
</protein>
<feature type="chain" id="PRO_5002947410" description="Htaa domain-containing protein" evidence="2">
    <location>
        <begin position="28"/>
        <end position="426"/>
    </location>
</feature>
<gene>
    <name evidence="3" type="ordered locus">Bcav_3875</name>
</gene>
<organism evidence="3 4">
    <name type="scientific">Beutenbergia cavernae (strain ATCC BAA-8 / DSM 12333 / CCUG 43141 / JCM 11478 / NBRC 16432 / NCIMB 13614 / HKI 0122)</name>
    <dbReference type="NCBI Taxonomy" id="471853"/>
    <lineage>
        <taxon>Bacteria</taxon>
        <taxon>Bacillati</taxon>
        <taxon>Actinomycetota</taxon>
        <taxon>Actinomycetes</taxon>
        <taxon>Micrococcales</taxon>
        <taxon>Beutenbergiaceae</taxon>
        <taxon>Beutenbergia</taxon>
    </lineage>
</organism>
<evidence type="ECO:0000313" key="4">
    <source>
        <dbReference type="Proteomes" id="UP000007962"/>
    </source>
</evidence>
<dbReference type="KEGG" id="bcv:Bcav_3875"/>
<feature type="compositionally biased region" description="Gly residues" evidence="1">
    <location>
        <begin position="331"/>
        <end position="359"/>
    </location>
</feature>
<accession>C5C4J3</accession>
<dbReference type="STRING" id="471853.Bcav_3875"/>
<dbReference type="RefSeq" id="WP_015884354.1">
    <property type="nucleotide sequence ID" value="NC_012669.1"/>
</dbReference>
<evidence type="ECO:0000313" key="3">
    <source>
        <dbReference type="EMBL" id="ACQ82117.1"/>
    </source>
</evidence>
<dbReference type="EMBL" id="CP001618">
    <property type="protein sequence ID" value="ACQ82117.1"/>
    <property type="molecule type" value="Genomic_DNA"/>
</dbReference>
<dbReference type="eggNOG" id="ENOG5032SP6">
    <property type="taxonomic scope" value="Bacteria"/>
</dbReference>
<dbReference type="OrthoDB" id="7210788at2"/>
<evidence type="ECO:0000256" key="1">
    <source>
        <dbReference type="SAM" id="MobiDB-lite"/>
    </source>
</evidence>
<evidence type="ECO:0000256" key="2">
    <source>
        <dbReference type="SAM" id="SignalP"/>
    </source>
</evidence>
<dbReference type="Proteomes" id="UP000007962">
    <property type="component" value="Chromosome"/>
</dbReference>
<evidence type="ECO:0008006" key="5">
    <source>
        <dbReference type="Google" id="ProtNLM"/>
    </source>
</evidence>
<keyword evidence="4" id="KW-1185">Reference proteome</keyword>
<proteinExistence type="predicted"/>
<keyword evidence="2" id="KW-0732">Signal</keyword>
<reference evidence="3 4" key="1">
    <citation type="journal article" date="2009" name="Stand. Genomic Sci.">
        <title>Complete genome sequence of Beutenbergia cavernae type strain (HKI 0122).</title>
        <authorList>
            <person name="Land M."/>
            <person name="Pukall R."/>
            <person name="Abt B."/>
            <person name="Goker M."/>
            <person name="Rohde M."/>
            <person name="Glavina Del Rio T."/>
            <person name="Tice H."/>
            <person name="Copeland A."/>
            <person name="Cheng J.F."/>
            <person name="Lucas S."/>
            <person name="Chen F."/>
            <person name="Nolan M."/>
            <person name="Bruce D."/>
            <person name="Goodwin L."/>
            <person name="Pitluck S."/>
            <person name="Ivanova N."/>
            <person name="Mavromatis K."/>
            <person name="Ovchinnikova G."/>
            <person name="Pati A."/>
            <person name="Chen A."/>
            <person name="Palaniappan K."/>
            <person name="Hauser L."/>
            <person name="Chang Y.J."/>
            <person name="Jefferies C.C."/>
            <person name="Saunders E."/>
            <person name="Brettin T."/>
            <person name="Detter J.C."/>
            <person name="Han C."/>
            <person name="Chain P."/>
            <person name="Bristow J."/>
            <person name="Eisen J.A."/>
            <person name="Markowitz V."/>
            <person name="Hugenholtz P."/>
            <person name="Kyrpides N.C."/>
            <person name="Klenk H.P."/>
            <person name="Lapidus A."/>
        </authorList>
    </citation>
    <scope>NUCLEOTIDE SEQUENCE [LARGE SCALE GENOMIC DNA]</scope>
    <source>
        <strain evidence="4">ATCC BAA-8 / DSM 12333 / NBRC 16432</strain>
    </source>
</reference>
<sequence>MRRRAPVLALALAAGLAAVGAPALATAAGDVDVDVTIPETVTGPFTVSNAELRWGLNEEAGSGSFFGGCNFLSAGEVGDTGGGRVWTAADGFYASRDGNVTIEKPYRTSSGVTRREMPFADRCLDADGTAVSSARHTGTGVQAVIRGGRGEVDPASGDARIEWEGSFTVVFYGGLTYWWVSDPVLEITDGVGTLRGTGGGFGTSMEDMSQWVELDDAEIVLADLSGVNLAGSQGFRGAPAYLGVPVTAPDGAPAQVRQGAAWGSFPPSFVDFQAGTGQAAYWYSSGGIRDAAKPATPVYVSYDADAPVMPDPPPVPTDPGGAGSAPPPTGPGAGTGGGADGSTGAGGAGAPGATGGDGAGLADTAPPGLLDAETYLPASGLIPDVAAAFDDPAERFAWALSGVFSLAGTAVVGFRRGWLALPWSAA</sequence>
<dbReference type="HOGENOM" id="CLU_048880_0_0_11"/>
<dbReference type="AlphaFoldDB" id="C5C4J3"/>